<sequence length="106" mass="11713">MLDAVANTPGAIGYTELGAASDRQKDQQDVTKVRIDGQQATLEATDHGAFPFWQTEYAYTFGEPKADSLAASFLRYLTNQVGMDIIRSHGHRPCADLRNPVRCRPT</sequence>
<keyword evidence="2" id="KW-1185">Reference proteome</keyword>
<accession>A0ABP5DE72</accession>
<dbReference type="SUPFAM" id="SSF53850">
    <property type="entry name" value="Periplasmic binding protein-like II"/>
    <property type="match status" value="1"/>
</dbReference>
<dbReference type="InterPro" id="IPR050811">
    <property type="entry name" value="Phosphate_ABC_transporter"/>
</dbReference>
<dbReference type="EMBL" id="BAAANN010000028">
    <property type="protein sequence ID" value="GAA1977088.1"/>
    <property type="molecule type" value="Genomic_DNA"/>
</dbReference>
<dbReference type="Proteomes" id="UP001501116">
    <property type="component" value="Unassembled WGS sequence"/>
</dbReference>
<comment type="caution">
    <text evidence="1">The sequence shown here is derived from an EMBL/GenBank/DDBJ whole genome shotgun (WGS) entry which is preliminary data.</text>
</comment>
<protein>
    <recommendedName>
        <fullName evidence="3">PBP domain-containing protein</fullName>
    </recommendedName>
</protein>
<reference evidence="2" key="1">
    <citation type="journal article" date="2019" name="Int. J. Syst. Evol. Microbiol.">
        <title>The Global Catalogue of Microorganisms (GCM) 10K type strain sequencing project: providing services to taxonomists for standard genome sequencing and annotation.</title>
        <authorList>
            <consortium name="The Broad Institute Genomics Platform"/>
            <consortium name="The Broad Institute Genome Sequencing Center for Infectious Disease"/>
            <person name="Wu L."/>
            <person name="Ma J."/>
        </authorList>
    </citation>
    <scope>NUCLEOTIDE SEQUENCE [LARGE SCALE GENOMIC DNA]</scope>
    <source>
        <strain evidence="2">JCM 14545</strain>
    </source>
</reference>
<name>A0ABP5DE72_9PSEU</name>
<dbReference type="PANTHER" id="PTHR30570">
    <property type="entry name" value="PERIPLASMIC PHOSPHATE BINDING COMPONENT OF PHOSPHATE ABC TRANSPORTER"/>
    <property type="match status" value="1"/>
</dbReference>
<proteinExistence type="predicted"/>
<dbReference type="Gene3D" id="3.40.190.10">
    <property type="entry name" value="Periplasmic binding protein-like II"/>
    <property type="match status" value="1"/>
</dbReference>
<dbReference type="PANTHER" id="PTHR30570:SF1">
    <property type="entry name" value="PHOSPHATE-BINDING PROTEIN PSTS"/>
    <property type="match status" value="1"/>
</dbReference>
<evidence type="ECO:0000313" key="2">
    <source>
        <dbReference type="Proteomes" id="UP001501116"/>
    </source>
</evidence>
<evidence type="ECO:0000313" key="1">
    <source>
        <dbReference type="EMBL" id="GAA1977088.1"/>
    </source>
</evidence>
<gene>
    <name evidence="1" type="ORF">GCM10009754_61150</name>
</gene>
<evidence type="ECO:0008006" key="3">
    <source>
        <dbReference type="Google" id="ProtNLM"/>
    </source>
</evidence>
<organism evidence="1 2">
    <name type="scientific">Amycolatopsis minnesotensis</name>
    <dbReference type="NCBI Taxonomy" id="337894"/>
    <lineage>
        <taxon>Bacteria</taxon>
        <taxon>Bacillati</taxon>
        <taxon>Actinomycetota</taxon>
        <taxon>Actinomycetes</taxon>
        <taxon>Pseudonocardiales</taxon>
        <taxon>Pseudonocardiaceae</taxon>
        <taxon>Amycolatopsis</taxon>
    </lineage>
</organism>